<dbReference type="RefSeq" id="WP_045248143.1">
    <property type="nucleotide sequence ID" value="NZ_JYIY01000077.1"/>
</dbReference>
<keyword evidence="4 5" id="KW-0472">Membrane</keyword>
<dbReference type="EMBL" id="JYIY01000077">
    <property type="protein sequence ID" value="KJL35811.1"/>
    <property type="molecule type" value="Genomic_DNA"/>
</dbReference>
<keyword evidence="7" id="KW-1185">Reference proteome</keyword>
<feature type="transmembrane region" description="Helical" evidence="5">
    <location>
        <begin position="341"/>
        <end position="361"/>
    </location>
</feature>
<keyword evidence="2 5" id="KW-0812">Transmembrane</keyword>
<proteinExistence type="predicted"/>
<evidence type="ECO:0000313" key="7">
    <source>
        <dbReference type="Proteomes" id="UP000033451"/>
    </source>
</evidence>
<dbReference type="InterPro" id="IPR039376">
    <property type="entry name" value="Ferritin_CCC1_N"/>
</dbReference>
<dbReference type="GO" id="GO:0030026">
    <property type="term" value="P:intracellular manganese ion homeostasis"/>
    <property type="evidence" value="ECO:0007669"/>
    <property type="project" value="InterPro"/>
</dbReference>
<feature type="transmembrane region" description="Helical" evidence="5">
    <location>
        <begin position="278"/>
        <end position="299"/>
    </location>
</feature>
<protein>
    <submittedName>
        <fullName evidence="6">VIT family protein</fullName>
    </submittedName>
</protein>
<evidence type="ECO:0000256" key="5">
    <source>
        <dbReference type="SAM" id="Phobius"/>
    </source>
</evidence>
<reference evidence="6 7" key="1">
    <citation type="submission" date="2015-02" db="EMBL/GenBank/DDBJ databases">
        <title>Draft genome sequences of ten Microbacterium spp. with emphasis on heavy metal contaminated environments.</title>
        <authorList>
            <person name="Corretto E."/>
        </authorList>
    </citation>
    <scope>NUCLEOTIDE SEQUENCE [LARGE SCALE GENOMIC DNA]</scope>
    <source>
        <strain evidence="6 7">DSM 18659</strain>
    </source>
</reference>
<dbReference type="STRING" id="400772.RR49_02247"/>
<accession>A0A0F0LWP4</accession>
<dbReference type="Pfam" id="PF01988">
    <property type="entry name" value="VIT1"/>
    <property type="match status" value="1"/>
</dbReference>
<organism evidence="6 7">
    <name type="scientific">Microbacterium ginsengisoli</name>
    <dbReference type="NCBI Taxonomy" id="400772"/>
    <lineage>
        <taxon>Bacteria</taxon>
        <taxon>Bacillati</taxon>
        <taxon>Actinomycetota</taxon>
        <taxon>Actinomycetes</taxon>
        <taxon>Micrococcales</taxon>
        <taxon>Microbacteriaceae</taxon>
        <taxon>Microbacterium</taxon>
    </lineage>
</organism>
<keyword evidence="3 5" id="KW-1133">Transmembrane helix</keyword>
<feature type="transmembrane region" description="Helical" evidence="5">
    <location>
        <begin position="305"/>
        <end position="329"/>
    </location>
</feature>
<dbReference type="CDD" id="cd01044">
    <property type="entry name" value="Ferritin_CCC1_N"/>
    <property type="match status" value="1"/>
</dbReference>
<evidence type="ECO:0000313" key="6">
    <source>
        <dbReference type="EMBL" id="KJL35811.1"/>
    </source>
</evidence>
<gene>
    <name evidence="6" type="ORF">RR49_02247</name>
</gene>
<name>A0A0F0LWP4_9MICO</name>
<dbReference type="Proteomes" id="UP000033451">
    <property type="component" value="Unassembled WGS sequence"/>
</dbReference>
<dbReference type="GO" id="GO:0005384">
    <property type="term" value="F:manganese ion transmembrane transporter activity"/>
    <property type="evidence" value="ECO:0007669"/>
    <property type="project" value="InterPro"/>
</dbReference>
<feature type="transmembrane region" description="Helical" evidence="5">
    <location>
        <begin position="143"/>
        <end position="165"/>
    </location>
</feature>
<dbReference type="GO" id="GO:0012505">
    <property type="term" value="C:endomembrane system"/>
    <property type="evidence" value="ECO:0007669"/>
    <property type="project" value="UniProtKB-SubCell"/>
</dbReference>
<evidence type="ECO:0000256" key="4">
    <source>
        <dbReference type="ARBA" id="ARBA00023136"/>
    </source>
</evidence>
<comment type="subcellular location">
    <subcellularLocation>
        <location evidence="1">Endomembrane system</location>
        <topology evidence="1">Multi-pass membrane protein</topology>
    </subcellularLocation>
</comment>
<evidence type="ECO:0000256" key="3">
    <source>
        <dbReference type="ARBA" id="ARBA00022989"/>
    </source>
</evidence>
<feature type="transmembrane region" description="Helical" evidence="5">
    <location>
        <begin position="171"/>
        <end position="193"/>
    </location>
</feature>
<dbReference type="AlphaFoldDB" id="A0A0F0LWP4"/>
<dbReference type="PATRIC" id="fig|400772.4.peg.2260"/>
<comment type="caution">
    <text evidence="6">The sequence shown here is derived from an EMBL/GenBank/DDBJ whole genome shotgun (WGS) entry which is preliminary data.</text>
</comment>
<evidence type="ECO:0000256" key="1">
    <source>
        <dbReference type="ARBA" id="ARBA00004127"/>
    </source>
</evidence>
<dbReference type="PANTHER" id="PTHR31851">
    <property type="entry name" value="FE(2+)/MN(2+) TRANSPORTER PCL1"/>
    <property type="match status" value="1"/>
</dbReference>
<evidence type="ECO:0000256" key="2">
    <source>
        <dbReference type="ARBA" id="ARBA00022692"/>
    </source>
</evidence>
<dbReference type="OrthoDB" id="9789677at2"/>
<sequence>MASDSAPATARDRARWAHYLANERAEAAVYRHLAARREGEERDILLALADAEGRHEAHWLALLGGEPERLPRASASTRLLGWMARRFGSIFVLALAQQAETRSPYDDDPHATPAMRADEKIHSEVVRGLAAAGRRRLSGTFRAAVFGANDGLVSNLALVMGIGATGVDARIVLFSGIAGLLAGALSMGAGEFVSVRSQRELLEATEPNNFGDDVLPDLDLDQNELALIYRARGLGDAEATARARLVIETARTADRAVPYRRPPEGADTHEVVGSAFSAALSSFLFFASGAIIPVLPWLFGLQGLAAVLVALALVGVALLGTGAAVGLLSGAPPLRRGLRQLGIGFGAAAVTYVLGLLFGVAGI</sequence>
<dbReference type="InterPro" id="IPR008217">
    <property type="entry name" value="Ccc1_fam"/>
</dbReference>